<accession>A0A4Q0MGG2</accession>
<sequence>MQIVVLVCALGVCRTEIIATPTASLFQCLAEAPTIVSEWADGDPARAAGQWRCREPRSARR</sequence>
<name>A0A4Q0MGG2_9HYPH</name>
<proteinExistence type="predicted"/>
<organism evidence="1 2">
    <name type="scientific">Hansschlegelia zhihuaiae</name>
    <dbReference type="NCBI Taxonomy" id="405005"/>
    <lineage>
        <taxon>Bacteria</taxon>
        <taxon>Pseudomonadati</taxon>
        <taxon>Pseudomonadota</taxon>
        <taxon>Alphaproteobacteria</taxon>
        <taxon>Hyphomicrobiales</taxon>
        <taxon>Methylopilaceae</taxon>
        <taxon>Hansschlegelia</taxon>
    </lineage>
</organism>
<protein>
    <submittedName>
        <fullName evidence="1">Uncharacterized protein</fullName>
    </submittedName>
</protein>
<comment type="caution">
    <text evidence="1">The sequence shown here is derived from an EMBL/GenBank/DDBJ whole genome shotgun (WGS) entry which is preliminary data.</text>
</comment>
<dbReference type="AlphaFoldDB" id="A0A4Q0MGG2"/>
<reference evidence="1 2" key="1">
    <citation type="submission" date="2018-12" db="EMBL/GenBank/DDBJ databases">
        <title>bacterium Hansschlegelia zhihuaiae S113.</title>
        <authorList>
            <person name="He J."/>
        </authorList>
    </citation>
    <scope>NUCLEOTIDE SEQUENCE [LARGE SCALE GENOMIC DNA]</scope>
    <source>
        <strain evidence="1 2">S 113</strain>
    </source>
</reference>
<evidence type="ECO:0000313" key="1">
    <source>
        <dbReference type="EMBL" id="RXF72079.1"/>
    </source>
</evidence>
<dbReference type="Proteomes" id="UP000289708">
    <property type="component" value="Unassembled WGS sequence"/>
</dbReference>
<keyword evidence="2" id="KW-1185">Reference proteome</keyword>
<dbReference type="OrthoDB" id="7363897at2"/>
<evidence type="ECO:0000313" key="2">
    <source>
        <dbReference type="Proteomes" id="UP000289708"/>
    </source>
</evidence>
<dbReference type="EMBL" id="RYFI01000014">
    <property type="protein sequence ID" value="RXF72079.1"/>
    <property type="molecule type" value="Genomic_DNA"/>
</dbReference>
<gene>
    <name evidence="1" type="ORF">EK403_14810</name>
</gene>
<dbReference type="RefSeq" id="WP_128778246.1">
    <property type="nucleotide sequence ID" value="NZ_RYFI01000014.1"/>
</dbReference>